<dbReference type="AlphaFoldDB" id="A0AAN6K1P6"/>
<evidence type="ECO:0000313" key="2">
    <source>
        <dbReference type="Proteomes" id="UP001175353"/>
    </source>
</evidence>
<keyword evidence="2" id="KW-1185">Reference proteome</keyword>
<feature type="non-terminal residue" evidence="1">
    <location>
        <position position="1"/>
    </location>
</feature>
<gene>
    <name evidence="1" type="ORF">LTR91_019095</name>
</gene>
<accession>A0AAN6K1P6</accession>
<proteinExistence type="predicted"/>
<protein>
    <submittedName>
        <fullName evidence="1">Uncharacterized protein</fullName>
    </submittedName>
</protein>
<dbReference type="Proteomes" id="UP001175353">
    <property type="component" value="Unassembled WGS sequence"/>
</dbReference>
<evidence type="ECO:0000313" key="1">
    <source>
        <dbReference type="EMBL" id="KAK0963230.1"/>
    </source>
</evidence>
<reference evidence="1" key="1">
    <citation type="submission" date="2023-06" db="EMBL/GenBank/DDBJ databases">
        <title>Black Yeasts Isolated from many extreme environments.</title>
        <authorList>
            <person name="Coleine C."/>
            <person name="Stajich J.E."/>
            <person name="Selbmann L."/>
        </authorList>
    </citation>
    <scope>NUCLEOTIDE SEQUENCE</scope>
    <source>
        <strain evidence="1">CCFEE 5200</strain>
    </source>
</reference>
<dbReference type="EMBL" id="JAUJLE010000280">
    <property type="protein sequence ID" value="KAK0963230.1"/>
    <property type="molecule type" value="Genomic_DNA"/>
</dbReference>
<comment type="caution">
    <text evidence="1">The sequence shown here is derived from an EMBL/GenBank/DDBJ whole genome shotgun (WGS) entry which is preliminary data.</text>
</comment>
<sequence length="51" mass="6131">AIQRERHDEQPQVTFSQEDKHGNRLSLASIFHHRVTEFDDILYNPIELKDR</sequence>
<name>A0AAN6K1P6_9PEZI</name>
<organism evidence="1 2">
    <name type="scientific">Friedmanniomyces endolithicus</name>
    <dbReference type="NCBI Taxonomy" id="329885"/>
    <lineage>
        <taxon>Eukaryota</taxon>
        <taxon>Fungi</taxon>
        <taxon>Dikarya</taxon>
        <taxon>Ascomycota</taxon>
        <taxon>Pezizomycotina</taxon>
        <taxon>Dothideomycetes</taxon>
        <taxon>Dothideomycetidae</taxon>
        <taxon>Mycosphaerellales</taxon>
        <taxon>Teratosphaeriaceae</taxon>
        <taxon>Friedmanniomyces</taxon>
    </lineage>
</organism>